<feature type="transmembrane region" description="Helical" evidence="1">
    <location>
        <begin position="358"/>
        <end position="380"/>
    </location>
</feature>
<keyword evidence="1" id="KW-0812">Transmembrane</keyword>
<feature type="domain" description="Acyltransferase 3" evidence="2">
    <location>
        <begin position="6"/>
        <end position="376"/>
    </location>
</feature>
<dbReference type="PANTHER" id="PTHR36927:SF4">
    <property type="entry name" value="BLR5718 PROTEIN"/>
    <property type="match status" value="1"/>
</dbReference>
<evidence type="ECO:0000256" key="1">
    <source>
        <dbReference type="SAM" id="Phobius"/>
    </source>
</evidence>
<keyword evidence="3" id="KW-0012">Acyltransferase</keyword>
<evidence type="ECO:0000313" key="3">
    <source>
        <dbReference type="EMBL" id="SKD04396.1"/>
    </source>
</evidence>
<proteinExistence type="predicted"/>
<keyword evidence="3" id="KW-0808">Transferase</keyword>
<name>A0A1T5NVH3_9BACT</name>
<keyword evidence="4" id="KW-1185">Reference proteome</keyword>
<dbReference type="AlphaFoldDB" id="A0A1T5NVH3"/>
<feature type="transmembrane region" description="Helical" evidence="1">
    <location>
        <begin position="187"/>
        <end position="207"/>
    </location>
</feature>
<feature type="transmembrane region" description="Helical" evidence="1">
    <location>
        <begin position="147"/>
        <end position="166"/>
    </location>
</feature>
<gene>
    <name evidence="3" type="ORF">SAMN05660461_2832</name>
</gene>
<dbReference type="Proteomes" id="UP000190166">
    <property type="component" value="Unassembled WGS sequence"/>
</dbReference>
<feature type="transmembrane region" description="Helical" evidence="1">
    <location>
        <begin position="259"/>
        <end position="282"/>
    </location>
</feature>
<feature type="transmembrane region" description="Helical" evidence="1">
    <location>
        <begin position="294"/>
        <end position="319"/>
    </location>
</feature>
<dbReference type="STRING" id="393003.SAMN05660461_2832"/>
<sequence>MVPVRNSWVDNLRSFITLLVVAHHSSLAYTTFASFNKSAYILSTNPVVDTARWKGLDIFEDFNDIFFMSLMFLISGIFVVNSLRSKSMGKFIRDRFYRLFIPFMIGVTLLMLIAYYPSFLLATGQHNIKAYVIDFFTVEAWPVGPPWFIWVLFVFNLVFALCYPLVKNGVNKAGNWLAMQKQRPGKLFLSWYIYTLLLYIPVIQFVSPYAWTGIGPFDFQISRVFLYAGYFLLGAVIGVPGLANGIFTDGSAFVKKWPLWVISCLVIYAGLKLSEAPIIRMIGNHQLSELQATLIYRLVWILSCTMSCIAFLTLFKSILNKTNPWWESLSANAYGIYLVHYIFIVWCQYSLLNAPLHAFVKFLITFVVTAALSWSVVYLVRKNGVVKKYL</sequence>
<dbReference type="RefSeq" id="WP_079470968.1">
    <property type="nucleotide sequence ID" value="NZ_FUZZ01000002.1"/>
</dbReference>
<feature type="transmembrane region" description="Helical" evidence="1">
    <location>
        <begin position="331"/>
        <end position="352"/>
    </location>
</feature>
<dbReference type="GO" id="GO:0016747">
    <property type="term" value="F:acyltransferase activity, transferring groups other than amino-acyl groups"/>
    <property type="evidence" value="ECO:0007669"/>
    <property type="project" value="InterPro"/>
</dbReference>
<feature type="transmembrane region" description="Helical" evidence="1">
    <location>
        <begin position="96"/>
        <end position="116"/>
    </location>
</feature>
<dbReference type="Pfam" id="PF01757">
    <property type="entry name" value="Acyl_transf_3"/>
    <property type="match status" value="1"/>
</dbReference>
<dbReference type="PANTHER" id="PTHR36927">
    <property type="entry name" value="BLR4337 PROTEIN"/>
    <property type="match status" value="1"/>
</dbReference>
<reference evidence="3 4" key="1">
    <citation type="submission" date="2017-02" db="EMBL/GenBank/DDBJ databases">
        <authorList>
            <person name="Peterson S.W."/>
        </authorList>
    </citation>
    <scope>NUCLEOTIDE SEQUENCE [LARGE SCALE GENOMIC DNA]</scope>
    <source>
        <strain evidence="3 4">DSM 18108</strain>
    </source>
</reference>
<evidence type="ECO:0000259" key="2">
    <source>
        <dbReference type="Pfam" id="PF01757"/>
    </source>
</evidence>
<dbReference type="InterPro" id="IPR002656">
    <property type="entry name" value="Acyl_transf_3_dom"/>
</dbReference>
<keyword evidence="1" id="KW-0472">Membrane</keyword>
<keyword evidence="1" id="KW-1133">Transmembrane helix</keyword>
<dbReference type="InterPro" id="IPR050623">
    <property type="entry name" value="Glucan_succinyl_AcylTrfase"/>
</dbReference>
<protein>
    <submittedName>
        <fullName evidence="3">Surface polysaccharide O-acyltransferase, integral membrane enzyme</fullName>
    </submittedName>
</protein>
<dbReference type="EMBL" id="FUZZ01000002">
    <property type="protein sequence ID" value="SKD04396.1"/>
    <property type="molecule type" value="Genomic_DNA"/>
</dbReference>
<feature type="transmembrane region" description="Helical" evidence="1">
    <location>
        <begin position="12"/>
        <end position="32"/>
    </location>
</feature>
<accession>A0A1T5NVH3</accession>
<feature type="transmembrane region" description="Helical" evidence="1">
    <location>
        <begin position="65"/>
        <end position="84"/>
    </location>
</feature>
<evidence type="ECO:0000313" key="4">
    <source>
        <dbReference type="Proteomes" id="UP000190166"/>
    </source>
</evidence>
<feature type="transmembrane region" description="Helical" evidence="1">
    <location>
        <begin position="227"/>
        <end position="247"/>
    </location>
</feature>
<organism evidence="3 4">
    <name type="scientific">Chitinophaga ginsengisegetis</name>
    <dbReference type="NCBI Taxonomy" id="393003"/>
    <lineage>
        <taxon>Bacteria</taxon>
        <taxon>Pseudomonadati</taxon>
        <taxon>Bacteroidota</taxon>
        <taxon>Chitinophagia</taxon>
        <taxon>Chitinophagales</taxon>
        <taxon>Chitinophagaceae</taxon>
        <taxon>Chitinophaga</taxon>
    </lineage>
</organism>